<dbReference type="SUPFAM" id="SSF54909">
    <property type="entry name" value="Dimeric alpha+beta barrel"/>
    <property type="match status" value="1"/>
</dbReference>
<dbReference type="OrthoDB" id="5193042at2"/>
<feature type="domain" description="ABM" evidence="1">
    <location>
        <begin position="2"/>
        <end position="63"/>
    </location>
</feature>
<dbReference type="EMBL" id="QEIN01000074">
    <property type="protein sequence ID" value="RCV58998.1"/>
    <property type="molecule type" value="Genomic_DNA"/>
</dbReference>
<keyword evidence="2" id="KW-0560">Oxidoreductase</keyword>
<dbReference type="AlphaFoldDB" id="A0A368T6A5"/>
<dbReference type="Pfam" id="PF03992">
    <property type="entry name" value="ABM"/>
    <property type="match status" value="1"/>
</dbReference>
<dbReference type="GO" id="GO:0004497">
    <property type="term" value="F:monooxygenase activity"/>
    <property type="evidence" value="ECO:0007669"/>
    <property type="project" value="UniProtKB-KW"/>
</dbReference>
<evidence type="ECO:0000259" key="1">
    <source>
        <dbReference type="Pfam" id="PF03992"/>
    </source>
</evidence>
<dbReference type="Proteomes" id="UP000253318">
    <property type="component" value="Unassembled WGS sequence"/>
</dbReference>
<dbReference type="InterPro" id="IPR011008">
    <property type="entry name" value="Dimeric_a/b-barrel"/>
</dbReference>
<evidence type="ECO:0000313" key="2">
    <source>
        <dbReference type="EMBL" id="RCV58998.1"/>
    </source>
</evidence>
<organism evidence="2 3">
    <name type="scientific">Marinitenerispora sediminis</name>
    <dbReference type="NCBI Taxonomy" id="1931232"/>
    <lineage>
        <taxon>Bacteria</taxon>
        <taxon>Bacillati</taxon>
        <taxon>Actinomycetota</taxon>
        <taxon>Actinomycetes</taxon>
        <taxon>Streptosporangiales</taxon>
        <taxon>Nocardiopsidaceae</taxon>
        <taxon>Marinitenerispora</taxon>
    </lineage>
</organism>
<proteinExistence type="predicted"/>
<dbReference type="Gene3D" id="3.30.70.100">
    <property type="match status" value="1"/>
</dbReference>
<name>A0A368T6A5_9ACTN</name>
<protein>
    <submittedName>
        <fullName evidence="2">Antibiotic biosynthesis monooxygenase</fullName>
    </submittedName>
</protein>
<keyword evidence="2" id="KW-0503">Monooxygenase</keyword>
<dbReference type="InterPro" id="IPR007138">
    <property type="entry name" value="ABM_dom"/>
</dbReference>
<reference evidence="2 3" key="1">
    <citation type="submission" date="2018-04" db="EMBL/GenBank/DDBJ databases">
        <title>Novel actinobacteria from marine sediment.</title>
        <authorList>
            <person name="Ng Z.Y."/>
            <person name="Tan G.Y.A."/>
        </authorList>
    </citation>
    <scope>NUCLEOTIDE SEQUENCE [LARGE SCALE GENOMIC DNA]</scope>
    <source>
        <strain evidence="2 3">TPS81</strain>
    </source>
</reference>
<accession>A0A368T6A5</accession>
<keyword evidence="3" id="KW-1185">Reference proteome</keyword>
<gene>
    <name evidence="2" type="ORF">DEF24_11385</name>
</gene>
<comment type="caution">
    <text evidence="2">The sequence shown here is derived from an EMBL/GenBank/DDBJ whole genome shotgun (WGS) entry which is preliminary data.</text>
</comment>
<sequence length="99" mass="10674">MIVITRYTVAPEDSDDFVARATGALDALGQRPGYRSGTVARAADEPTLWTVVTEWDGPGAYRRALSDFDVRVAAVPLLSMARDEPSAFEVVARHPDAPA</sequence>
<evidence type="ECO:0000313" key="3">
    <source>
        <dbReference type="Proteomes" id="UP000253318"/>
    </source>
</evidence>
<dbReference type="RefSeq" id="WP_114398445.1">
    <property type="nucleotide sequence ID" value="NZ_QEIM01000074.1"/>
</dbReference>